<protein>
    <submittedName>
        <fullName evidence="5">Leucine-rich repeat kinase 2</fullName>
    </submittedName>
</protein>
<reference evidence="5" key="2">
    <citation type="submission" date="2025-08" db="UniProtKB">
        <authorList>
            <consortium name="Ensembl"/>
        </authorList>
    </citation>
    <scope>IDENTIFICATION</scope>
</reference>
<dbReference type="SUPFAM" id="SSF48371">
    <property type="entry name" value="ARM repeat"/>
    <property type="match status" value="1"/>
</dbReference>
<feature type="domain" description="LRRK2 ANK repeat" evidence="4">
    <location>
        <begin position="258"/>
        <end position="383"/>
    </location>
</feature>
<evidence type="ECO:0000313" key="5">
    <source>
        <dbReference type="Ensembl" id="ENSONIP00000080277.1"/>
    </source>
</evidence>
<dbReference type="Pfam" id="PF13516">
    <property type="entry name" value="LRR_6"/>
    <property type="match status" value="1"/>
</dbReference>
<evidence type="ECO:0000256" key="2">
    <source>
        <dbReference type="ARBA" id="ARBA00022737"/>
    </source>
</evidence>
<dbReference type="Gene3D" id="1.25.10.10">
    <property type="entry name" value="Leucine-rich Repeat Variant"/>
    <property type="match status" value="1"/>
</dbReference>
<reference evidence="5" key="3">
    <citation type="submission" date="2025-09" db="UniProtKB">
        <authorList>
            <consortium name="Ensembl"/>
        </authorList>
    </citation>
    <scope>IDENTIFICATION</scope>
</reference>
<gene>
    <name evidence="5" type="primary">LRRK2</name>
    <name evidence="5" type="synonym">lrrk2</name>
</gene>
<dbReference type="InterPro" id="IPR011989">
    <property type="entry name" value="ARM-like"/>
</dbReference>
<dbReference type="SMART" id="SM00369">
    <property type="entry name" value="LRR_TYP"/>
    <property type="match status" value="6"/>
</dbReference>
<evidence type="ECO:0000259" key="4">
    <source>
        <dbReference type="Pfam" id="PF23745"/>
    </source>
</evidence>
<name>A0A669F6J0_ORENI</name>
<dbReference type="SUPFAM" id="SSF52058">
    <property type="entry name" value="L domain-like"/>
    <property type="match status" value="1"/>
</dbReference>
<dbReference type="PROSITE" id="PS51450">
    <property type="entry name" value="LRR"/>
    <property type="match status" value="2"/>
</dbReference>
<keyword evidence="6" id="KW-1185">Reference proteome</keyword>
<evidence type="ECO:0000256" key="1">
    <source>
        <dbReference type="ARBA" id="ARBA00022614"/>
    </source>
</evidence>
<dbReference type="Gene3D" id="3.80.10.10">
    <property type="entry name" value="Ribonuclease Inhibitor"/>
    <property type="match status" value="2"/>
</dbReference>
<dbReference type="InterPro" id="IPR032675">
    <property type="entry name" value="LRR_dom_sf"/>
</dbReference>
<organism evidence="5 6">
    <name type="scientific">Oreochromis niloticus</name>
    <name type="common">Nile tilapia</name>
    <name type="synonym">Tilapia nilotica</name>
    <dbReference type="NCBI Taxonomy" id="8128"/>
    <lineage>
        <taxon>Eukaryota</taxon>
        <taxon>Metazoa</taxon>
        <taxon>Chordata</taxon>
        <taxon>Craniata</taxon>
        <taxon>Vertebrata</taxon>
        <taxon>Euteleostomi</taxon>
        <taxon>Actinopterygii</taxon>
        <taxon>Neopterygii</taxon>
        <taxon>Teleostei</taxon>
        <taxon>Neoteleostei</taxon>
        <taxon>Acanthomorphata</taxon>
        <taxon>Ovalentaria</taxon>
        <taxon>Cichlomorphae</taxon>
        <taxon>Cichliformes</taxon>
        <taxon>Cichlidae</taxon>
        <taxon>African cichlids</taxon>
        <taxon>Pseudocrenilabrinae</taxon>
        <taxon>Oreochromini</taxon>
        <taxon>Oreochromis</taxon>
    </lineage>
</organism>
<dbReference type="InterPro" id="IPR001611">
    <property type="entry name" value="Leu-rich_rpt"/>
</dbReference>
<keyword evidence="2" id="KW-0677">Repeat</keyword>
<dbReference type="InterPro" id="IPR036770">
    <property type="entry name" value="Ankyrin_rpt-contain_sf"/>
</dbReference>
<dbReference type="SUPFAM" id="SSF48403">
    <property type="entry name" value="Ankyrin repeat"/>
    <property type="match status" value="1"/>
</dbReference>
<feature type="domain" description="LRRK2 ARM repeat" evidence="3">
    <location>
        <begin position="1"/>
        <end position="220"/>
    </location>
</feature>
<evidence type="ECO:0000313" key="6">
    <source>
        <dbReference type="Proteomes" id="UP000005207"/>
    </source>
</evidence>
<dbReference type="InterPro" id="IPR050216">
    <property type="entry name" value="LRR_domain-containing"/>
</dbReference>
<accession>A0A669F6J0</accession>
<dbReference type="PANTHER" id="PTHR48051:SF1">
    <property type="entry name" value="RAS SUPPRESSOR PROTEIN 1"/>
    <property type="match status" value="1"/>
</dbReference>
<keyword evidence="1" id="KW-0433">Leucine-rich repeat</keyword>
<dbReference type="Ensembl" id="ENSONIT00000048608.1">
    <property type="protein sequence ID" value="ENSONIP00000080277.1"/>
    <property type="gene ID" value="ENSONIG00000003823.2"/>
</dbReference>
<dbReference type="InterPro" id="IPR056593">
    <property type="entry name" value="ANK_LRRK2"/>
</dbReference>
<sequence>MAAMLLHFASPNVFNAATSAIATLITNNSKMRSLLLSSGLHVNLVEMMKRHSDSAEVSISACKLLNLLFQGRTASLDELTMAMNQILSTMKFHNFNLEVQLEALQASLVFLCPGTLLFSFLTSVLKNQCVVEGAHILYLEALNRFISSSAIQTCGLKVLSALADCSGAVDLLCQQGAIDTVLHTLQMFPQEREIHYWGLTLLTYVVSKKNVALVNFLLLSGLQCLQVALRMLDACSGAAAELQKEDFDRHIFQCLREETDQSISPLRKSVCLALSKMWCDSELHYSMLEKACMDGDTTMAECLIELGADINKKTKNESLIYQVCERGGPLELVELLLSRGCHEQHLRRALAVSVKRGDGPTVIQLLGRLGLDLNNNALCLGGFRLGRLDAAWLSPLLGERSRTYSLRYNNSEEDLYPSNETIAFALVIALSVLGSAENSAALPKEKERIHLLDLSGNELNSLSCLNDGFVQQQLWHIHRLDLSYNCLLEFPSELCLSLKNLTRLDLQGNQLQSLPQELLSLPSLSMLNASRNCVGPQLTFDPEVTCPKLKQLNLSFNKITTFPFELGRTMHTLEELYMEGNCITELCTPLCLPEIKLLDVSKNGVENISADFLRSCPKLETLNVSMNKLCSLSRLPSKIMTLKLANNSFASIPEAVLELPVLRSVDMRTNSIVVLPGPASWVSSIIRELMFSQNCIQTLDLSGPIHKWTRLEKLHLSANRLTEVKESIYSTRM</sequence>
<dbReference type="Proteomes" id="UP000005207">
    <property type="component" value="Linkage group LG7"/>
</dbReference>
<dbReference type="AlphaFoldDB" id="A0A669F6J0"/>
<reference evidence="6" key="1">
    <citation type="submission" date="2012-01" db="EMBL/GenBank/DDBJ databases">
        <title>The Genome Sequence of Oreochromis niloticus (Nile Tilapia).</title>
        <authorList>
            <consortium name="Broad Institute Genome Assembly Team"/>
            <consortium name="Broad Institute Sequencing Platform"/>
            <person name="Di Palma F."/>
            <person name="Johnson J."/>
            <person name="Lander E.S."/>
            <person name="Lindblad-Toh K."/>
        </authorList>
    </citation>
    <scope>NUCLEOTIDE SEQUENCE [LARGE SCALE GENOMIC DNA]</scope>
</reference>
<dbReference type="SMART" id="SM00364">
    <property type="entry name" value="LRR_BAC"/>
    <property type="match status" value="5"/>
</dbReference>
<dbReference type="InterPro" id="IPR016024">
    <property type="entry name" value="ARM-type_fold"/>
</dbReference>
<dbReference type="PANTHER" id="PTHR48051">
    <property type="match status" value="1"/>
</dbReference>
<dbReference type="Pfam" id="PF13855">
    <property type="entry name" value="LRR_8"/>
    <property type="match status" value="1"/>
</dbReference>
<evidence type="ECO:0000259" key="3">
    <source>
        <dbReference type="Pfam" id="PF23744"/>
    </source>
</evidence>
<dbReference type="SMART" id="SM00248">
    <property type="entry name" value="ANK"/>
    <property type="match status" value="3"/>
</dbReference>
<dbReference type="GeneTree" id="ENSGT00940000158267"/>
<dbReference type="InterPro" id="IPR056597">
    <property type="entry name" value="ARM_LRRK2"/>
</dbReference>
<dbReference type="InterPro" id="IPR003591">
    <property type="entry name" value="Leu-rich_rpt_typical-subtyp"/>
</dbReference>
<dbReference type="Pfam" id="PF23745">
    <property type="entry name" value="ANK_LRRK2"/>
    <property type="match status" value="1"/>
</dbReference>
<proteinExistence type="predicted"/>
<dbReference type="Pfam" id="PF23744">
    <property type="entry name" value="ARM_LRRK2"/>
    <property type="match status" value="1"/>
</dbReference>
<dbReference type="InterPro" id="IPR002110">
    <property type="entry name" value="Ankyrin_rpt"/>
</dbReference>
<dbReference type="GO" id="GO:0005737">
    <property type="term" value="C:cytoplasm"/>
    <property type="evidence" value="ECO:0007669"/>
    <property type="project" value="TreeGrafter"/>
</dbReference>